<dbReference type="GO" id="GO:0034599">
    <property type="term" value="P:cellular response to oxidative stress"/>
    <property type="evidence" value="ECO:0007669"/>
    <property type="project" value="TreeGrafter"/>
</dbReference>
<dbReference type="EC" id="1.11.1.24" evidence="1"/>
<dbReference type="PANTHER" id="PTHR42801:SF4">
    <property type="entry name" value="AHPC_TSA FAMILY PROTEIN"/>
    <property type="match status" value="1"/>
</dbReference>
<dbReference type="PROSITE" id="PS51352">
    <property type="entry name" value="THIOREDOXIN_2"/>
    <property type="match status" value="1"/>
</dbReference>
<name>A0A4R0R4R1_9APHY</name>
<dbReference type="Proteomes" id="UP000292702">
    <property type="component" value="Unassembled WGS sequence"/>
</dbReference>
<evidence type="ECO:0000256" key="7">
    <source>
        <dbReference type="ARBA" id="ARBA00032824"/>
    </source>
</evidence>
<keyword evidence="4" id="KW-0560">Oxidoreductase</keyword>
<dbReference type="CDD" id="cd03017">
    <property type="entry name" value="PRX_BCP"/>
    <property type="match status" value="1"/>
</dbReference>
<keyword evidence="6" id="KW-0676">Redox-active center</keyword>
<evidence type="ECO:0000259" key="11">
    <source>
        <dbReference type="PROSITE" id="PS51352"/>
    </source>
</evidence>
<evidence type="ECO:0000256" key="8">
    <source>
        <dbReference type="ARBA" id="ARBA00038489"/>
    </source>
</evidence>
<comment type="similarity">
    <text evidence="8">Belongs to the peroxiredoxin family. BCP/PrxQ subfamily.</text>
</comment>
<dbReference type="PANTHER" id="PTHR42801">
    <property type="entry name" value="THIOREDOXIN-DEPENDENT PEROXIDE REDUCTASE"/>
    <property type="match status" value="1"/>
</dbReference>
<evidence type="ECO:0000256" key="9">
    <source>
        <dbReference type="ARBA" id="ARBA00049091"/>
    </source>
</evidence>
<dbReference type="InterPro" id="IPR050924">
    <property type="entry name" value="Peroxiredoxin_BCP/PrxQ"/>
</dbReference>
<dbReference type="InterPro" id="IPR013766">
    <property type="entry name" value="Thioredoxin_domain"/>
</dbReference>
<feature type="domain" description="Thioredoxin" evidence="11">
    <location>
        <begin position="5"/>
        <end position="160"/>
    </location>
</feature>
<feature type="compositionally biased region" description="Low complexity" evidence="10">
    <location>
        <begin position="157"/>
        <end position="173"/>
    </location>
</feature>
<dbReference type="InterPro" id="IPR036249">
    <property type="entry name" value="Thioredoxin-like_sf"/>
</dbReference>
<keyword evidence="13" id="KW-1185">Reference proteome</keyword>
<protein>
    <recommendedName>
        <fullName evidence="1">thioredoxin-dependent peroxiredoxin</fullName>
        <ecNumber evidence="1">1.11.1.24</ecNumber>
    </recommendedName>
    <alternativeName>
        <fullName evidence="7">Thioredoxin peroxidase</fullName>
    </alternativeName>
</protein>
<evidence type="ECO:0000256" key="2">
    <source>
        <dbReference type="ARBA" id="ARBA00022559"/>
    </source>
</evidence>
<evidence type="ECO:0000256" key="3">
    <source>
        <dbReference type="ARBA" id="ARBA00022862"/>
    </source>
</evidence>
<accession>A0A4R0R4R1</accession>
<keyword evidence="3" id="KW-0049">Antioxidant</keyword>
<sequence>MSPHPLIGKPAPTFSLPNQDGETYEFKPGNGTPTAIFFYPSSGTYGCTKEACAFRDATAENGVFKTKVNVIGISSNPVAVQKKFVEDNKLTYPVLSDAKGEVRKAYHTSKGLLGLTDSRTTFVIDSKGIVRGSFDSVINYSGHSNFVKKELEKLAAEEGSSAKPTATAAAPAAEPAPAPTQPKPETPPVPAATTEQTAEESKAAAAVQA</sequence>
<comment type="catalytic activity">
    <reaction evidence="9">
        <text>a hydroperoxide + [thioredoxin]-dithiol = an alcohol + [thioredoxin]-disulfide + H2O</text>
        <dbReference type="Rhea" id="RHEA:62620"/>
        <dbReference type="Rhea" id="RHEA-COMP:10698"/>
        <dbReference type="Rhea" id="RHEA-COMP:10700"/>
        <dbReference type="ChEBI" id="CHEBI:15377"/>
        <dbReference type="ChEBI" id="CHEBI:29950"/>
        <dbReference type="ChEBI" id="CHEBI:30879"/>
        <dbReference type="ChEBI" id="CHEBI:35924"/>
        <dbReference type="ChEBI" id="CHEBI:50058"/>
        <dbReference type="EC" id="1.11.1.24"/>
    </reaction>
</comment>
<proteinExistence type="inferred from homology"/>
<dbReference type="OrthoDB" id="338622at2759"/>
<dbReference type="AlphaFoldDB" id="A0A4R0R4R1"/>
<dbReference type="Pfam" id="PF00578">
    <property type="entry name" value="AhpC-TSA"/>
    <property type="match status" value="1"/>
</dbReference>
<feature type="compositionally biased region" description="Pro residues" evidence="10">
    <location>
        <begin position="174"/>
        <end position="190"/>
    </location>
</feature>
<dbReference type="STRING" id="92696.A0A4R0R4R1"/>
<gene>
    <name evidence="12" type="ORF">EIP91_007078</name>
</gene>
<evidence type="ECO:0000256" key="1">
    <source>
        <dbReference type="ARBA" id="ARBA00013017"/>
    </source>
</evidence>
<evidence type="ECO:0000313" key="13">
    <source>
        <dbReference type="Proteomes" id="UP000292702"/>
    </source>
</evidence>
<reference evidence="12 13" key="1">
    <citation type="submission" date="2018-11" db="EMBL/GenBank/DDBJ databases">
        <title>Genome assembly of Steccherinum ochraceum LE-BIN_3174, the white-rot fungus of the Steccherinaceae family (The Residual Polyporoid clade, Polyporales, Basidiomycota).</title>
        <authorList>
            <person name="Fedorova T.V."/>
            <person name="Glazunova O.A."/>
            <person name="Landesman E.O."/>
            <person name="Moiseenko K.V."/>
            <person name="Psurtseva N.V."/>
            <person name="Savinova O.S."/>
            <person name="Shakhova N.V."/>
            <person name="Tyazhelova T.V."/>
            <person name="Vasina D.V."/>
        </authorList>
    </citation>
    <scope>NUCLEOTIDE SEQUENCE [LARGE SCALE GENOMIC DNA]</scope>
    <source>
        <strain evidence="12 13">LE-BIN_3174</strain>
    </source>
</reference>
<evidence type="ECO:0000313" key="12">
    <source>
        <dbReference type="EMBL" id="TCD62311.1"/>
    </source>
</evidence>
<comment type="caution">
    <text evidence="12">The sequence shown here is derived from an EMBL/GenBank/DDBJ whole genome shotgun (WGS) entry which is preliminary data.</text>
</comment>
<keyword evidence="5" id="KW-1015">Disulfide bond</keyword>
<dbReference type="GO" id="GO:0008379">
    <property type="term" value="F:thioredoxin peroxidase activity"/>
    <property type="evidence" value="ECO:0007669"/>
    <property type="project" value="TreeGrafter"/>
</dbReference>
<evidence type="ECO:0000256" key="6">
    <source>
        <dbReference type="ARBA" id="ARBA00023284"/>
    </source>
</evidence>
<evidence type="ECO:0000256" key="10">
    <source>
        <dbReference type="SAM" id="MobiDB-lite"/>
    </source>
</evidence>
<dbReference type="GO" id="GO:0005737">
    <property type="term" value="C:cytoplasm"/>
    <property type="evidence" value="ECO:0007669"/>
    <property type="project" value="TreeGrafter"/>
</dbReference>
<evidence type="ECO:0000256" key="4">
    <source>
        <dbReference type="ARBA" id="ARBA00023002"/>
    </source>
</evidence>
<dbReference type="SUPFAM" id="SSF52833">
    <property type="entry name" value="Thioredoxin-like"/>
    <property type="match status" value="1"/>
</dbReference>
<keyword evidence="2" id="KW-0575">Peroxidase</keyword>
<dbReference type="EMBL" id="RWJN01000383">
    <property type="protein sequence ID" value="TCD62311.1"/>
    <property type="molecule type" value="Genomic_DNA"/>
</dbReference>
<feature type="region of interest" description="Disordered" evidence="10">
    <location>
        <begin position="155"/>
        <end position="209"/>
    </location>
</feature>
<dbReference type="InterPro" id="IPR000866">
    <property type="entry name" value="AhpC/TSA"/>
</dbReference>
<dbReference type="GO" id="GO:0045454">
    <property type="term" value="P:cell redox homeostasis"/>
    <property type="evidence" value="ECO:0007669"/>
    <property type="project" value="TreeGrafter"/>
</dbReference>
<organism evidence="12 13">
    <name type="scientific">Steccherinum ochraceum</name>
    <dbReference type="NCBI Taxonomy" id="92696"/>
    <lineage>
        <taxon>Eukaryota</taxon>
        <taxon>Fungi</taxon>
        <taxon>Dikarya</taxon>
        <taxon>Basidiomycota</taxon>
        <taxon>Agaricomycotina</taxon>
        <taxon>Agaricomycetes</taxon>
        <taxon>Polyporales</taxon>
        <taxon>Steccherinaceae</taxon>
        <taxon>Steccherinum</taxon>
    </lineage>
</organism>
<dbReference type="Gene3D" id="3.40.30.10">
    <property type="entry name" value="Glutaredoxin"/>
    <property type="match status" value="1"/>
</dbReference>
<evidence type="ECO:0000256" key="5">
    <source>
        <dbReference type="ARBA" id="ARBA00023157"/>
    </source>
</evidence>